<evidence type="ECO:0000313" key="4">
    <source>
        <dbReference type="RefSeq" id="XP_022949710.1"/>
    </source>
</evidence>
<protein>
    <submittedName>
        <fullName evidence="4">Pentatricopeptide repeat-containing protein At1g09220, mitochondrial-like</fullName>
    </submittedName>
</protein>
<evidence type="ECO:0000313" key="3">
    <source>
        <dbReference type="Proteomes" id="UP000504609"/>
    </source>
</evidence>
<dbReference type="InterPro" id="IPR011990">
    <property type="entry name" value="TPR-like_helical_dom_sf"/>
</dbReference>
<dbReference type="InterPro" id="IPR046848">
    <property type="entry name" value="E_motif"/>
</dbReference>
<feature type="repeat" description="PPR" evidence="2">
    <location>
        <begin position="354"/>
        <end position="384"/>
    </location>
</feature>
<accession>A0A6J1GDJ6</accession>
<dbReference type="Pfam" id="PF12854">
    <property type="entry name" value="PPR_1"/>
    <property type="match status" value="1"/>
</dbReference>
<dbReference type="GO" id="GO:0003723">
    <property type="term" value="F:RNA binding"/>
    <property type="evidence" value="ECO:0007669"/>
    <property type="project" value="InterPro"/>
</dbReference>
<gene>
    <name evidence="4" type="primary">LOC111453023</name>
</gene>
<dbReference type="NCBIfam" id="TIGR00756">
    <property type="entry name" value="PPR"/>
    <property type="match status" value="5"/>
</dbReference>
<dbReference type="PANTHER" id="PTHR47926">
    <property type="entry name" value="PENTATRICOPEPTIDE REPEAT-CONTAINING PROTEIN"/>
    <property type="match status" value="1"/>
</dbReference>
<dbReference type="Pfam" id="PF01535">
    <property type="entry name" value="PPR"/>
    <property type="match status" value="2"/>
</dbReference>
<organism evidence="3 4">
    <name type="scientific">Cucurbita moschata</name>
    <name type="common">Winter crookneck squash</name>
    <name type="synonym">Cucurbita pepo var. moschata</name>
    <dbReference type="NCBI Taxonomy" id="3662"/>
    <lineage>
        <taxon>Eukaryota</taxon>
        <taxon>Viridiplantae</taxon>
        <taxon>Streptophyta</taxon>
        <taxon>Embryophyta</taxon>
        <taxon>Tracheophyta</taxon>
        <taxon>Spermatophyta</taxon>
        <taxon>Magnoliopsida</taxon>
        <taxon>eudicotyledons</taxon>
        <taxon>Gunneridae</taxon>
        <taxon>Pentapetalae</taxon>
        <taxon>rosids</taxon>
        <taxon>fabids</taxon>
        <taxon>Cucurbitales</taxon>
        <taxon>Cucurbitaceae</taxon>
        <taxon>Cucurbiteae</taxon>
        <taxon>Cucurbita</taxon>
    </lineage>
</organism>
<dbReference type="InterPro" id="IPR046960">
    <property type="entry name" value="PPR_At4g14850-like_plant"/>
</dbReference>
<dbReference type="GO" id="GO:0009451">
    <property type="term" value="P:RNA modification"/>
    <property type="evidence" value="ECO:0007669"/>
    <property type="project" value="InterPro"/>
</dbReference>
<keyword evidence="3" id="KW-1185">Reference proteome</keyword>
<dbReference type="Proteomes" id="UP000504609">
    <property type="component" value="Unplaced"/>
</dbReference>
<evidence type="ECO:0000256" key="1">
    <source>
        <dbReference type="ARBA" id="ARBA00022737"/>
    </source>
</evidence>
<evidence type="ECO:0000256" key="2">
    <source>
        <dbReference type="PROSITE-ProRule" id="PRU00708"/>
    </source>
</evidence>
<name>A0A6J1GDJ6_CUCMO</name>
<dbReference type="PANTHER" id="PTHR47926:SF460">
    <property type="entry name" value="OS01G0815900 PROTEIN"/>
    <property type="match status" value="1"/>
</dbReference>
<dbReference type="Pfam" id="PF20431">
    <property type="entry name" value="E_motif"/>
    <property type="match status" value="1"/>
</dbReference>
<dbReference type="InterPro" id="IPR002885">
    <property type="entry name" value="PPR_rpt"/>
</dbReference>
<dbReference type="PROSITE" id="PS51375">
    <property type="entry name" value="PPR"/>
    <property type="match status" value="3"/>
</dbReference>
<dbReference type="Pfam" id="PF13041">
    <property type="entry name" value="PPR_2"/>
    <property type="match status" value="2"/>
</dbReference>
<dbReference type="AlphaFoldDB" id="A0A6J1GDJ6"/>
<sequence length="498" mass="55774">MGLIIAFNFPSMQSLWKRCKFLSAQSFSPFQNLQFYSISPSAAYKSLRHSPPPLLISQLIKYATSHKATQQIRSFIITSGLLLNATANFILLCNTLLHCYPLYEPLRRIPHTPPSYDTFAYSFLLHSCADLELTGPGLQLHALTLKVGFPSHVYVQTAIVRMYAACGFLLDALKVFDEMPERNSVTWNVLITGLVKLGELGRARAVFDQMPMRNVVSWTAIIDGYTRLNKHEEAADLFWKMVAHYGMEPTEITLLTIFPSISNLGALKICHSVHAYAEKKGFKASDVRIANSLIDCYSKCGCISSASMVFEEMSAERKNLVTWTSIITGFTMHGMGKEAVESFERMKNEGHEPNRVTFLSILSACSHGGLVEEGLEFFKKMVEEYQIEPDIMHYGSLIDMLGRAGRVEEAERIALEIPTEIANVVIWRTLLGACSFHGYVSIAERVTRRILDMEGAYGGDYVLMSNIFAAAGKYGDAEKWRRLMDSSKSSKMPGQSLL</sequence>
<feature type="repeat" description="PPR" evidence="2">
    <location>
        <begin position="183"/>
        <end position="217"/>
    </location>
</feature>
<keyword evidence="1" id="KW-0677">Repeat</keyword>
<feature type="repeat" description="PPR" evidence="2">
    <location>
        <begin position="319"/>
        <end position="353"/>
    </location>
</feature>
<dbReference type="FunFam" id="1.25.40.10:FF:000348">
    <property type="entry name" value="Pentatricopeptide repeat-containing protein chloroplastic"/>
    <property type="match status" value="1"/>
</dbReference>
<reference evidence="4" key="1">
    <citation type="submission" date="2025-08" db="UniProtKB">
        <authorList>
            <consortium name="RefSeq"/>
        </authorList>
    </citation>
    <scope>IDENTIFICATION</scope>
    <source>
        <tissue evidence="4">Young leaves</tissue>
    </source>
</reference>
<dbReference type="GeneID" id="111453023"/>
<dbReference type="RefSeq" id="XP_022949710.1">
    <property type="nucleotide sequence ID" value="XM_023093942.1"/>
</dbReference>
<dbReference type="FunFam" id="1.25.40.10:FF:001213">
    <property type="entry name" value="Pentatricopeptide repeat-containing protein, mitochondrial"/>
    <property type="match status" value="1"/>
</dbReference>
<proteinExistence type="predicted"/>
<dbReference type="KEGG" id="cmos:111453023"/>
<dbReference type="Gene3D" id="1.25.40.10">
    <property type="entry name" value="Tetratricopeptide repeat domain"/>
    <property type="match status" value="3"/>
</dbReference>